<dbReference type="Gene3D" id="3.30.43.10">
    <property type="entry name" value="Uridine Diphospho-n-acetylenolpyruvylglucosamine Reductase, domain 2"/>
    <property type="match status" value="1"/>
</dbReference>
<dbReference type="InterPro" id="IPR016169">
    <property type="entry name" value="FAD-bd_PCMH_sub2"/>
</dbReference>
<dbReference type="InterPro" id="IPR036318">
    <property type="entry name" value="FAD-bd_PCMH-like_sf"/>
</dbReference>
<dbReference type="SUPFAM" id="SSF56176">
    <property type="entry name" value="FAD-binding/transporter-associated domain-like"/>
    <property type="match status" value="1"/>
</dbReference>
<proteinExistence type="predicted"/>
<evidence type="ECO:0000256" key="2">
    <source>
        <dbReference type="ARBA" id="ARBA00022827"/>
    </source>
</evidence>
<reference evidence="4" key="1">
    <citation type="journal article" date="2020" name="mSystems">
        <title>Genome- and Community-Level Interaction Insights into Carbon Utilization and Element Cycling Functions of Hydrothermarchaeota in Hydrothermal Sediment.</title>
        <authorList>
            <person name="Zhou Z."/>
            <person name="Liu Y."/>
            <person name="Xu W."/>
            <person name="Pan J."/>
            <person name="Luo Z.H."/>
            <person name="Li M."/>
        </authorList>
    </citation>
    <scope>NUCLEOTIDE SEQUENCE [LARGE SCALE GENOMIC DNA]</scope>
    <source>
        <strain evidence="4">SpSt-222</strain>
    </source>
</reference>
<dbReference type="AlphaFoldDB" id="A0A7C2B570"/>
<keyword evidence="2" id="KW-0274">FAD</keyword>
<dbReference type="PROSITE" id="PS51387">
    <property type="entry name" value="FAD_PCMH"/>
    <property type="match status" value="1"/>
</dbReference>
<evidence type="ECO:0000256" key="1">
    <source>
        <dbReference type="ARBA" id="ARBA00022630"/>
    </source>
</evidence>
<dbReference type="InterPro" id="IPR002346">
    <property type="entry name" value="Mopterin_DH_FAD-bd"/>
</dbReference>
<dbReference type="InterPro" id="IPR036683">
    <property type="entry name" value="CO_DH_flav_C_dom_sf"/>
</dbReference>
<dbReference type="PANTHER" id="PTHR42659">
    <property type="entry name" value="XANTHINE DEHYDROGENASE SUBUNIT C-RELATED"/>
    <property type="match status" value="1"/>
</dbReference>
<keyword evidence="1" id="KW-0285">Flavoprotein</keyword>
<dbReference type="InterPro" id="IPR016167">
    <property type="entry name" value="FAD-bd_PCMH_sub1"/>
</dbReference>
<sequence>MIPGPFRYRRVRSVDEAVALLSQLGTDAKVLSGGQSLIPMMKFRLAEPSYLIDINPIPGLDFIEERDGMLRLGALVRESTLERSSLVRQRYPILHDTAEVIADPLVRNLATVGGNLAHGDPANDHPATMLALRAQVVARGPNGERVIPIDDFFVDTFVTALQPDELLTEIRIPAPPPRSGGAYLKFERKVGDYAIAAAAVFLALDEAGRITQAGIGLTNLAYKPLRAVDAERALLGQQPSEELFRHAAELAAQATDPVSDLRGPADYKRAVARTMTLRALRRALERAQANA</sequence>
<evidence type="ECO:0000256" key="3">
    <source>
        <dbReference type="ARBA" id="ARBA00023002"/>
    </source>
</evidence>
<dbReference type="InterPro" id="IPR016166">
    <property type="entry name" value="FAD-bd_PCMH"/>
</dbReference>
<evidence type="ECO:0000313" key="4">
    <source>
        <dbReference type="EMBL" id="HEF64223.1"/>
    </source>
</evidence>
<dbReference type="EMBL" id="DSJL01000001">
    <property type="protein sequence ID" value="HEF64223.1"/>
    <property type="molecule type" value="Genomic_DNA"/>
</dbReference>
<dbReference type="Gene3D" id="3.30.390.50">
    <property type="entry name" value="CO dehydrogenase flavoprotein, C-terminal domain"/>
    <property type="match status" value="1"/>
</dbReference>
<organism evidence="4">
    <name type="scientific">Thermomicrobium roseum</name>
    <dbReference type="NCBI Taxonomy" id="500"/>
    <lineage>
        <taxon>Bacteria</taxon>
        <taxon>Pseudomonadati</taxon>
        <taxon>Thermomicrobiota</taxon>
        <taxon>Thermomicrobia</taxon>
        <taxon>Thermomicrobiales</taxon>
        <taxon>Thermomicrobiaceae</taxon>
        <taxon>Thermomicrobium</taxon>
    </lineage>
</organism>
<dbReference type="GO" id="GO:0071949">
    <property type="term" value="F:FAD binding"/>
    <property type="evidence" value="ECO:0007669"/>
    <property type="project" value="InterPro"/>
</dbReference>
<dbReference type="GO" id="GO:0016491">
    <property type="term" value="F:oxidoreductase activity"/>
    <property type="evidence" value="ECO:0007669"/>
    <property type="project" value="UniProtKB-KW"/>
</dbReference>
<comment type="caution">
    <text evidence="4">The sequence shown here is derived from an EMBL/GenBank/DDBJ whole genome shotgun (WGS) entry which is preliminary data.</text>
</comment>
<name>A0A7C2B570_THERO</name>
<dbReference type="Pfam" id="PF00941">
    <property type="entry name" value="FAD_binding_5"/>
    <property type="match status" value="1"/>
</dbReference>
<dbReference type="FunFam" id="3.30.465.10:FF:000017">
    <property type="entry name" value="Xanthine dehydrogenase, FAD binding subunit"/>
    <property type="match status" value="1"/>
</dbReference>
<accession>A0A7C2B570</accession>
<dbReference type="InterPro" id="IPR051312">
    <property type="entry name" value="Diverse_Substr_Oxidored"/>
</dbReference>
<dbReference type="Pfam" id="PF03450">
    <property type="entry name" value="CO_deh_flav_C"/>
    <property type="match status" value="1"/>
</dbReference>
<dbReference type="SMART" id="SM01092">
    <property type="entry name" value="CO_deh_flav_C"/>
    <property type="match status" value="1"/>
</dbReference>
<dbReference type="SUPFAM" id="SSF55447">
    <property type="entry name" value="CO dehydrogenase flavoprotein C-terminal domain-like"/>
    <property type="match status" value="1"/>
</dbReference>
<dbReference type="PANTHER" id="PTHR42659:SF2">
    <property type="entry name" value="XANTHINE DEHYDROGENASE SUBUNIT C-RELATED"/>
    <property type="match status" value="1"/>
</dbReference>
<dbReference type="Gene3D" id="3.30.465.10">
    <property type="match status" value="1"/>
</dbReference>
<keyword evidence="3" id="KW-0560">Oxidoreductase</keyword>
<protein>
    <submittedName>
        <fullName evidence="4">Xanthine dehydrogenase family protein subunit M</fullName>
    </submittedName>
</protein>
<gene>
    <name evidence="4" type="ORF">ENP47_01205</name>
</gene>
<dbReference type="InterPro" id="IPR005107">
    <property type="entry name" value="CO_DH_flav_C"/>
</dbReference>